<dbReference type="SMART" id="SM00062">
    <property type="entry name" value="PBPb"/>
    <property type="match status" value="1"/>
</dbReference>
<evidence type="ECO:0000256" key="2">
    <source>
        <dbReference type="ARBA" id="ARBA00010742"/>
    </source>
</evidence>
<dbReference type="Gene3D" id="3.40.190.10">
    <property type="entry name" value="Periplasmic binding protein-like II"/>
    <property type="match status" value="2"/>
</dbReference>
<evidence type="ECO:0000313" key="7">
    <source>
        <dbReference type="Proteomes" id="UP001589775"/>
    </source>
</evidence>
<organism evidence="6 7">
    <name type="scientific">Rhodopseudomonas telluris</name>
    <dbReference type="NCBI Taxonomy" id="644215"/>
    <lineage>
        <taxon>Bacteria</taxon>
        <taxon>Pseudomonadati</taxon>
        <taxon>Pseudomonadota</taxon>
        <taxon>Alphaproteobacteria</taxon>
        <taxon>Hyphomicrobiales</taxon>
        <taxon>Nitrobacteraceae</taxon>
        <taxon>Rhodopseudomonas</taxon>
    </lineage>
</organism>
<dbReference type="PANTHER" id="PTHR30024">
    <property type="entry name" value="ALIPHATIC SULFONATES-BINDING PROTEIN-RELATED"/>
    <property type="match status" value="1"/>
</dbReference>
<comment type="similarity">
    <text evidence="2">Belongs to the bacterial solute-binding protein SsuA/TauA family.</text>
</comment>
<evidence type="ECO:0000256" key="3">
    <source>
        <dbReference type="ARBA" id="ARBA00022729"/>
    </source>
</evidence>
<proteinExistence type="inferred from homology"/>
<dbReference type="CDD" id="cd01008">
    <property type="entry name" value="PBP2_NrtA_SsuA_CpmA_like"/>
    <property type="match status" value="1"/>
</dbReference>
<evidence type="ECO:0000256" key="4">
    <source>
        <dbReference type="SAM" id="SignalP"/>
    </source>
</evidence>
<feature type="chain" id="PRO_5046437374" evidence="4">
    <location>
        <begin position="21"/>
        <end position="318"/>
    </location>
</feature>
<accession>A0ABV6EXB7</accession>
<dbReference type="Pfam" id="PF09084">
    <property type="entry name" value="NMT1"/>
    <property type="match status" value="1"/>
</dbReference>
<dbReference type="PANTHER" id="PTHR30024:SF47">
    <property type="entry name" value="TAURINE-BINDING PERIPLASMIC PROTEIN"/>
    <property type="match status" value="1"/>
</dbReference>
<evidence type="ECO:0000313" key="6">
    <source>
        <dbReference type="EMBL" id="MFC0242876.1"/>
    </source>
</evidence>
<feature type="domain" description="Solute-binding protein family 3/N-terminal" evidence="5">
    <location>
        <begin position="32"/>
        <end position="243"/>
    </location>
</feature>
<comment type="subcellular location">
    <subcellularLocation>
        <location evidence="1">Periplasm</location>
    </subcellularLocation>
</comment>
<dbReference type="EMBL" id="JBHLWM010000008">
    <property type="protein sequence ID" value="MFC0242876.1"/>
    <property type="molecule type" value="Genomic_DNA"/>
</dbReference>
<name>A0ABV6EXB7_9BRAD</name>
<dbReference type="RefSeq" id="WP_378391264.1">
    <property type="nucleotide sequence ID" value="NZ_JBHLWM010000008.1"/>
</dbReference>
<dbReference type="SUPFAM" id="SSF53850">
    <property type="entry name" value="Periplasmic binding protein-like II"/>
    <property type="match status" value="1"/>
</dbReference>
<sequence length="318" mass="34151">MYTTSRRHFIRLAASATALAATRLPAIAEERVIKVGTLKLIHGITPYFYEKFVPAGTKVVVIPFESPTDGKNAVVTGSVDFGIFGLAAATLGGANGEPVVVVAAACNRGMAVVAGKDSGISSIKDLKGKRVAIWPGSTQEVVILDRLAAEGMTVKDVQAVRVSFSDMAPALARGDIDAYVGAEPAAGISLASGVGKIVEYPYSTPTGSLNMVLSIRRELIEKDPELIRSLLKVHRKASEFAMGNRDAFVEMAMQKLGQQKPSIEAAAPNVELTWNIDDQFMKQAQYYGAQMLDKKQIRQLPDYKTFIDPSFVRAISAS</sequence>
<evidence type="ECO:0000259" key="5">
    <source>
        <dbReference type="SMART" id="SM00062"/>
    </source>
</evidence>
<evidence type="ECO:0000256" key="1">
    <source>
        <dbReference type="ARBA" id="ARBA00004418"/>
    </source>
</evidence>
<keyword evidence="3 4" id="KW-0732">Signal</keyword>
<keyword evidence="7" id="KW-1185">Reference proteome</keyword>
<reference evidence="6 7" key="1">
    <citation type="submission" date="2024-09" db="EMBL/GenBank/DDBJ databases">
        <authorList>
            <person name="Sun Q."/>
            <person name="Mori K."/>
        </authorList>
    </citation>
    <scope>NUCLEOTIDE SEQUENCE [LARGE SCALE GENOMIC DNA]</scope>
    <source>
        <strain evidence="6 7">KCTC 23279</strain>
    </source>
</reference>
<dbReference type="InterPro" id="IPR006311">
    <property type="entry name" value="TAT_signal"/>
</dbReference>
<feature type="signal peptide" evidence="4">
    <location>
        <begin position="1"/>
        <end position="20"/>
    </location>
</feature>
<dbReference type="InterPro" id="IPR001638">
    <property type="entry name" value="Solute-binding_3/MltF_N"/>
</dbReference>
<dbReference type="Proteomes" id="UP001589775">
    <property type="component" value="Unassembled WGS sequence"/>
</dbReference>
<dbReference type="PROSITE" id="PS51318">
    <property type="entry name" value="TAT"/>
    <property type="match status" value="1"/>
</dbReference>
<gene>
    <name evidence="6" type="ORF">ACFFJ6_20475</name>
</gene>
<comment type="caution">
    <text evidence="6">The sequence shown here is derived from an EMBL/GenBank/DDBJ whole genome shotgun (WGS) entry which is preliminary data.</text>
</comment>
<protein>
    <submittedName>
        <fullName evidence="6">ABC transporter substrate-binding protein</fullName>
    </submittedName>
</protein>
<dbReference type="InterPro" id="IPR015168">
    <property type="entry name" value="SsuA/THI5"/>
</dbReference>